<evidence type="ECO:0000256" key="1">
    <source>
        <dbReference type="ARBA" id="ARBA00004202"/>
    </source>
</evidence>
<keyword evidence="5 15" id="KW-0067">ATP-binding</keyword>
<evidence type="ECO:0000259" key="14">
    <source>
        <dbReference type="PROSITE" id="PS50893"/>
    </source>
</evidence>
<evidence type="ECO:0000313" key="16">
    <source>
        <dbReference type="Proteomes" id="UP000608579"/>
    </source>
</evidence>
<keyword evidence="3" id="KW-1003">Cell membrane</keyword>
<evidence type="ECO:0000256" key="7">
    <source>
        <dbReference type="ARBA" id="ARBA00023065"/>
    </source>
</evidence>
<keyword evidence="13" id="KW-0175">Coiled coil</keyword>
<evidence type="ECO:0000256" key="13">
    <source>
        <dbReference type="SAM" id="Coils"/>
    </source>
</evidence>
<accession>A0A832ZX44</accession>
<dbReference type="PROSITE" id="PS50893">
    <property type="entry name" value="ABC_TRANSPORTER_2"/>
    <property type="match status" value="1"/>
</dbReference>
<dbReference type="SMART" id="SM00382">
    <property type="entry name" value="AAA"/>
    <property type="match status" value="1"/>
</dbReference>
<evidence type="ECO:0000256" key="8">
    <source>
        <dbReference type="ARBA" id="ARBA00023136"/>
    </source>
</evidence>
<evidence type="ECO:0000256" key="11">
    <source>
        <dbReference type="ARBA" id="ARBA00044143"/>
    </source>
</evidence>
<evidence type="ECO:0000256" key="4">
    <source>
        <dbReference type="ARBA" id="ARBA00022741"/>
    </source>
</evidence>
<gene>
    <name evidence="15" type="ORF">EYH45_07885</name>
</gene>
<organism evidence="15 16">
    <name type="scientific">Caldiarchaeum subterraneum</name>
    <dbReference type="NCBI Taxonomy" id="311458"/>
    <lineage>
        <taxon>Archaea</taxon>
        <taxon>Nitrososphaerota</taxon>
        <taxon>Candidatus Caldarchaeales</taxon>
        <taxon>Candidatus Caldarchaeaceae</taxon>
        <taxon>Candidatus Caldarchaeum</taxon>
    </lineage>
</organism>
<dbReference type="InterPro" id="IPR017871">
    <property type="entry name" value="ABC_transporter-like_CS"/>
</dbReference>
<dbReference type="SUPFAM" id="SSF52540">
    <property type="entry name" value="P-loop containing nucleoside triphosphate hydrolases"/>
    <property type="match status" value="1"/>
</dbReference>
<evidence type="ECO:0000313" key="15">
    <source>
        <dbReference type="EMBL" id="HIQ30462.1"/>
    </source>
</evidence>
<keyword evidence="8" id="KW-0472">Membrane</keyword>
<evidence type="ECO:0000256" key="5">
    <source>
        <dbReference type="ARBA" id="ARBA00022840"/>
    </source>
</evidence>
<reference evidence="15" key="1">
    <citation type="journal article" date="2020" name="ISME J.">
        <title>Gammaproteobacteria mediating utilization of methyl-, sulfur- and petroleum organic compounds in deep ocean hydrothermal plumes.</title>
        <authorList>
            <person name="Zhou Z."/>
            <person name="Liu Y."/>
            <person name="Pan J."/>
            <person name="Cron B.R."/>
            <person name="Toner B.M."/>
            <person name="Anantharaman K."/>
            <person name="Breier J.A."/>
            <person name="Dick G.J."/>
            <person name="Li M."/>
        </authorList>
    </citation>
    <scope>NUCLEOTIDE SEQUENCE</scope>
    <source>
        <strain evidence="15">SZUA-1515</strain>
    </source>
</reference>
<dbReference type="GO" id="GO:0015413">
    <property type="term" value="F:ABC-type nickel transporter activity"/>
    <property type="evidence" value="ECO:0007669"/>
    <property type="project" value="UniProtKB-EC"/>
</dbReference>
<protein>
    <recommendedName>
        <fullName evidence="11">Nickel import system ATP-binding protein NikD</fullName>
        <ecNumber evidence="10">7.2.2.11</ecNumber>
    </recommendedName>
</protein>
<dbReference type="InterPro" id="IPR003439">
    <property type="entry name" value="ABC_transporter-like_ATP-bd"/>
</dbReference>
<keyword evidence="7" id="KW-0406">Ion transport</keyword>
<evidence type="ECO:0000256" key="9">
    <source>
        <dbReference type="ARBA" id="ARBA00038669"/>
    </source>
</evidence>
<dbReference type="Proteomes" id="UP000608579">
    <property type="component" value="Unassembled WGS sequence"/>
</dbReference>
<dbReference type="EC" id="7.2.2.11" evidence="10"/>
<dbReference type="CDD" id="cd03257">
    <property type="entry name" value="ABC_NikE_OppD_transporters"/>
    <property type="match status" value="1"/>
</dbReference>
<evidence type="ECO:0000256" key="12">
    <source>
        <dbReference type="ARBA" id="ARBA00048610"/>
    </source>
</evidence>
<dbReference type="PANTHER" id="PTHR43297:SF13">
    <property type="entry name" value="NICKEL ABC TRANSPORTER, ATP-BINDING PROTEIN"/>
    <property type="match status" value="1"/>
</dbReference>
<sequence>MEKIAEVENLVLRFYTYEGIVKALEKVSFAMKEGETLGIVGETGSGKTATALTFLGIILPPGKVEDGSIRIKSGDRYIDVIKADKETLRKIRGKLVSMIFQEPSQALNPVYTVEEQVGEALLAHIYKDIYSNALKEINEQLSQLEENRNVMKRIRLIFDKMVYERLNRNADDKLAQFLSHIPILKRYRRWMRKVIRRYVIELLKQMDIPDPERVASSYPHELSGGMRQRVVIAIALACRPVLLIADEPTTALDVTVEAQILDLIRKLKKDYGTTIAFITHDLGVIAEMADRVVVMYAGNVVEIADVKEIFRNPLHPYTKALLKAIPKLGTKELYPIEGTIPNLVNPPNGCRFHPRCPYVFEKCIAEVPQLREVKEGHYVACHLY</sequence>
<keyword evidence="6" id="KW-1278">Translocase</keyword>
<feature type="coiled-coil region" evidence="13">
    <location>
        <begin position="127"/>
        <end position="154"/>
    </location>
</feature>
<evidence type="ECO:0000256" key="10">
    <source>
        <dbReference type="ARBA" id="ARBA00039098"/>
    </source>
</evidence>
<dbReference type="InterPro" id="IPR027417">
    <property type="entry name" value="P-loop_NTPase"/>
</dbReference>
<dbReference type="InterPro" id="IPR050388">
    <property type="entry name" value="ABC_Ni/Peptide_Import"/>
</dbReference>
<evidence type="ECO:0000256" key="6">
    <source>
        <dbReference type="ARBA" id="ARBA00022967"/>
    </source>
</evidence>
<evidence type="ECO:0000256" key="2">
    <source>
        <dbReference type="ARBA" id="ARBA00022448"/>
    </source>
</evidence>
<keyword evidence="4" id="KW-0547">Nucleotide-binding</keyword>
<dbReference type="GO" id="GO:0005886">
    <property type="term" value="C:plasma membrane"/>
    <property type="evidence" value="ECO:0007669"/>
    <property type="project" value="UniProtKB-SubCell"/>
</dbReference>
<dbReference type="InterPro" id="IPR003593">
    <property type="entry name" value="AAA+_ATPase"/>
</dbReference>
<feature type="domain" description="ABC transporter" evidence="14">
    <location>
        <begin position="5"/>
        <end position="322"/>
    </location>
</feature>
<dbReference type="GO" id="GO:0016887">
    <property type="term" value="F:ATP hydrolysis activity"/>
    <property type="evidence" value="ECO:0007669"/>
    <property type="project" value="InterPro"/>
</dbReference>
<dbReference type="EMBL" id="DQVM01000156">
    <property type="protein sequence ID" value="HIQ30462.1"/>
    <property type="molecule type" value="Genomic_DNA"/>
</dbReference>
<comment type="subunit">
    <text evidence="9">The complex is composed of two ATP-binding proteins (NikD and NikE), two transmembrane proteins (NikB and NikC) and a solute-binding protein (NikA).</text>
</comment>
<evidence type="ECO:0000256" key="3">
    <source>
        <dbReference type="ARBA" id="ARBA00022475"/>
    </source>
</evidence>
<dbReference type="Pfam" id="PF08352">
    <property type="entry name" value="oligo_HPY"/>
    <property type="match status" value="1"/>
</dbReference>
<dbReference type="InterPro" id="IPR013563">
    <property type="entry name" value="Oligopep_ABC_C"/>
</dbReference>
<dbReference type="PROSITE" id="PS00211">
    <property type="entry name" value="ABC_TRANSPORTER_1"/>
    <property type="match status" value="1"/>
</dbReference>
<comment type="caution">
    <text evidence="15">The sequence shown here is derived from an EMBL/GenBank/DDBJ whole genome shotgun (WGS) entry which is preliminary data.</text>
</comment>
<comment type="subcellular location">
    <subcellularLocation>
        <location evidence="1">Cell membrane</location>
        <topology evidence="1">Peripheral membrane protein</topology>
    </subcellularLocation>
</comment>
<dbReference type="GO" id="GO:0005524">
    <property type="term" value="F:ATP binding"/>
    <property type="evidence" value="ECO:0007669"/>
    <property type="project" value="UniProtKB-KW"/>
</dbReference>
<dbReference type="GO" id="GO:0015833">
    <property type="term" value="P:peptide transport"/>
    <property type="evidence" value="ECO:0007669"/>
    <property type="project" value="InterPro"/>
</dbReference>
<dbReference type="Gene3D" id="3.40.50.300">
    <property type="entry name" value="P-loop containing nucleotide triphosphate hydrolases"/>
    <property type="match status" value="1"/>
</dbReference>
<name>A0A832ZX44_CALS0</name>
<dbReference type="PANTHER" id="PTHR43297">
    <property type="entry name" value="OLIGOPEPTIDE TRANSPORT ATP-BINDING PROTEIN APPD"/>
    <property type="match status" value="1"/>
</dbReference>
<proteinExistence type="predicted"/>
<comment type="catalytic activity">
    <reaction evidence="12">
        <text>Ni(2+)(out) + ATP + H2O = Ni(2+)(in) + ADP + phosphate + H(+)</text>
        <dbReference type="Rhea" id="RHEA:15557"/>
        <dbReference type="ChEBI" id="CHEBI:15377"/>
        <dbReference type="ChEBI" id="CHEBI:15378"/>
        <dbReference type="ChEBI" id="CHEBI:30616"/>
        <dbReference type="ChEBI" id="CHEBI:43474"/>
        <dbReference type="ChEBI" id="CHEBI:49786"/>
        <dbReference type="ChEBI" id="CHEBI:456216"/>
        <dbReference type="EC" id="7.2.2.11"/>
    </reaction>
    <physiologicalReaction direction="left-to-right" evidence="12">
        <dbReference type="Rhea" id="RHEA:15558"/>
    </physiologicalReaction>
</comment>
<dbReference type="NCBIfam" id="TIGR01727">
    <property type="entry name" value="oligo_HPY"/>
    <property type="match status" value="1"/>
</dbReference>
<dbReference type="AlphaFoldDB" id="A0A832ZX44"/>
<keyword evidence="2" id="KW-0813">Transport</keyword>
<dbReference type="Pfam" id="PF00005">
    <property type="entry name" value="ABC_tran"/>
    <property type="match status" value="1"/>
</dbReference>